<dbReference type="Pfam" id="PF00905">
    <property type="entry name" value="Transpeptidase"/>
    <property type="match status" value="1"/>
</dbReference>
<protein>
    <submittedName>
        <fullName evidence="17">Penicillin-binding protein</fullName>
    </submittedName>
</protein>
<evidence type="ECO:0000256" key="7">
    <source>
        <dbReference type="ARBA" id="ARBA00022801"/>
    </source>
</evidence>
<name>A0A2X0KAM6_9ACTN</name>
<comment type="catalytic activity">
    <reaction evidence="12">
        <text>Preferential cleavage: (Ac)2-L-Lys-D-Ala-|-D-Ala. Also transpeptidation of peptidyl-alanyl moieties that are N-acyl substituents of D-alanine.</text>
        <dbReference type="EC" id="3.4.16.4"/>
    </reaction>
</comment>
<dbReference type="GO" id="GO:0008658">
    <property type="term" value="F:penicillin binding"/>
    <property type="evidence" value="ECO:0007669"/>
    <property type="project" value="InterPro"/>
</dbReference>
<keyword evidence="14" id="KW-0812">Transmembrane</keyword>
<evidence type="ECO:0000256" key="14">
    <source>
        <dbReference type="SAM" id="Phobius"/>
    </source>
</evidence>
<comment type="caution">
    <text evidence="17">The sequence shown here is derived from an EMBL/GenBank/DDBJ whole genome shotgun (WGS) entry which is preliminary data.</text>
</comment>
<keyword evidence="7" id="KW-0378">Hydrolase</keyword>
<dbReference type="AlphaFoldDB" id="A0A2X0KAM6"/>
<evidence type="ECO:0000256" key="4">
    <source>
        <dbReference type="ARBA" id="ARBA00022670"/>
    </source>
</evidence>
<dbReference type="InterPro" id="IPR036950">
    <property type="entry name" value="PBP_transglycosylase"/>
</dbReference>
<dbReference type="Gene3D" id="1.10.3810.10">
    <property type="entry name" value="Biosynthetic peptidoglycan transglycosylase-like"/>
    <property type="match status" value="1"/>
</dbReference>
<keyword evidence="4" id="KW-0645">Protease</keyword>
<dbReference type="PANTHER" id="PTHR32282:SF34">
    <property type="entry name" value="PENICILLIN-BINDING PROTEIN 1A"/>
    <property type="match status" value="1"/>
</dbReference>
<evidence type="ECO:0000256" key="3">
    <source>
        <dbReference type="ARBA" id="ARBA00022645"/>
    </source>
</evidence>
<dbReference type="GO" id="GO:0008360">
    <property type="term" value="P:regulation of cell shape"/>
    <property type="evidence" value="ECO:0007669"/>
    <property type="project" value="UniProtKB-KW"/>
</dbReference>
<evidence type="ECO:0000256" key="8">
    <source>
        <dbReference type="ARBA" id="ARBA00022960"/>
    </source>
</evidence>
<keyword evidence="14" id="KW-0472">Membrane</keyword>
<keyword evidence="14" id="KW-1133">Transmembrane helix</keyword>
<keyword evidence="10" id="KW-0511">Multifunctional enzyme</keyword>
<evidence type="ECO:0000313" key="17">
    <source>
        <dbReference type="EMBL" id="RAG84130.1"/>
    </source>
</evidence>
<evidence type="ECO:0000256" key="9">
    <source>
        <dbReference type="ARBA" id="ARBA00022984"/>
    </source>
</evidence>
<dbReference type="GO" id="GO:0006508">
    <property type="term" value="P:proteolysis"/>
    <property type="evidence" value="ECO:0007669"/>
    <property type="project" value="UniProtKB-KW"/>
</dbReference>
<dbReference type="InterPro" id="IPR001264">
    <property type="entry name" value="Glyco_trans_51"/>
</dbReference>
<evidence type="ECO:0000256" key="6">
    <source>
        <dbReference type="ARBA" id="ARBA00022679"/>
    </source>
</evidence>
<comment type="catalytic activity">
    <reaction evidence="13">
        <text>[GlcNAc-(1-&gt;4)-Mur2Ac(oyl-L-Ala-gamma-D-Glu-L-Lys-D-Ala-D-Ala)](n)-di-trans,octa-cis-undecaprenyl diphosphate + beta-D-GlcNAc-(1-&gt;4)-Mur2Ac(oyl-L-Ala-gamma-D-Glu-L-Lys-D-Ala-D-Ala)-di-trans,octa-cis-undecaprenyl diphosphate = [GlcNAc-(1-&gt;4)-Mur2Ac(oyl-L-Ala-gamma-D-Glu-L-Lys-D-Ala-D-Ala)](n+1)-di-trans,octa-cis-undecaprenyl diphosphate + di-trans,octa-cis-undecaprenyl diphosphate + H(+)</text>
        <dbReference type="Rhea" id="RHEA:23708"/>
        <dbReference type="Rhea" id="RHEA-COMP:9602"/>
        <dbReference type="Rhea" id="RHEA-COMP:9603"/>
        <dbReference type="ChEBI" id="CHEBI:15378"/>
        <dbReference type="ChEBI" id="CHEBI:58405"/>
        <dbReference type="ChEBI" id="CHEBI:60033"/>
        <dbReference type="ChEBI" id="CHEBI:78435"/>
        <dbReference type="EC" id="2.4.99.28"/>
    </reaction>
</comment>
<reference evidence="17 18" key="1">
    <citation type="submission" date="2018-06" db="EMBL/GenBank/DDBJ databases">
        <title>Streptacidiphilus pinicola sp. nov., isolated from pine grove soil.</title>
        <authorList>
            <person name="Roh S.G."/>
            <person name="Park S."/>
            <person name="Kim M.-K."/>
            <person name="Yun B.-R."/>
            <person name="Park J."/>
            <person name="Kim M.J."/>
            <person name="Kim Y.S."/>
            <person name="Kim S.B."/>
        </authorList>
    </citation>
    <scope>NUCLEOTIDE SEQUENCE [LARGE SCALE GENOMIC DNA]</scope>
    <source>
        <strain evidence="17 18">MMS16-CNU450</strain>
    </source>
</reference>
<dbReference type="SUPFAM" id="SSF56601">
    <property type="entry name" value="beta-lactamase/transpeptidase-like"/>
    <property type="match status" value="1"/>
</dbReference>
<gene>
    <name evidence="17" type="ORF">DN069_18800</name>
</gene>
<dbReference type="GO" id="GO:0030288">
    <property type="term" value="C:outer membrane-bounded periplasmic space"/>
    <property type="evidence" value="ECO:0007669"/>
    <property type="project" value="TreeGrafter"/>
</dbReference>
<evidence type="ECO:0000259" key="16">
    <source>
        <dbReference type="Pfam" id="PF00912"/>
    </source>
</evidence>
<evidence type="ECO:0000256" key="1">
    <source>
        <dbReference type="ARBA" id="ARBA00007090"/>
    </source>
</evidence>
<accession>A0A2X0KAM6</accession>
<comment type="similarity">
    <text evidence="1">In the C-terminal section; belongs to the transpeptidase family.</text>
</comment>
<dbReference type="EMBL" id="QKYN01000072">
    <property type="protein sequence ID" value="RAG84130.1"/>
    <property type="molecule type" value="Genomic_DNA"/>
</dbReference>
<feature type="domain" description="Penicillin-binding protein transpeptidase" evidence="15">
    <location>
        <begin position="443"/>
        <end position="629"/>
    </location>
</feature>
<dbReference type="GO" id="GO:0009252">
    <property type="term" value="P:peptidoglycan biosynthetic process"/>
    <property type="evidence" value="ECO:0007669"/>
    <property type="project" value="UniProtKB-KW"/>
</dbReference>
<keyword evidence="6" id="KW-0808">Transferase</keyword>
<dbReference type="InterPro" id="IPR012338">
    <property type="entry name" value="Beta-lactam/transpept-like"/>
</dbReference>
<dbReference type="GO" id="GO:0009002">
    <property type="term" value="F:serine-type D-Ala-D-Ala carboxypeptidase activity"/>
    <property type="evidence" value="ECO:0007669"/>
    <property type="project" value="UniProtKB-EC"/>
</dbReference>
<dbReference type="OrthoDB" id="8865355at2"/>
<dbReference type="InterPro" id="IPR023346">
    <property type="entry name" value="Lysozyme-like_dom_sf"/>
</dbReference>
<dbReference type="Pfam" id="PF00912">
    <property type="entry name" value="Transgly"/>
    <property type="match status" value="1"/>
</dbReference>
<keyword evidence="8" id="KW-0133">Cell shape</keyword>
<evidence type="ECO:0000256" key="11">
    <source>
        <dbReference type="ARBA" id="ARBA00023316"/>
    </source>
</evidence>
<keyword evidence="18" id="KW-1185">Reference proteome</keyword>
<dbReference type="PANTHER" id="PTHR32282">
    <property type="entry name" value="BINDING PROTEIN TRANSPEPTIDASE, PUTATIVE-RELATED"/>
    <property type="match status" value="1"/>
</dbReference>
<keyword evidence="3" id="KW-0121">Carboxypeptidase</keyword>
<dbReference type="GO" id="GO:0008955">
    <property type="term" value="F:peptidoglycan glycosyltransferase activity"/>
    <property type="evidence" value="ECO:0007669"/>
    <property type="project" value="UniProtKB-EC"/>
</dbReference>
<evidence type="ECO:0000313" key="18">
    <source>
        <dbReference type="Proteomes" id="UP000248889"/>
    </source>
</evidence>
<dbReference type="Proteomes" id="UP000248889">
    <property type="component" value="Unassembled WGS sequence"/>
</dbReference>
<evidence type="ECO:0000256" key="13">
    <source>
        <dbReference type="ARBA" id="ARBA00049902"/>
    </source>
</evidence>
<dbReference type="GO" id="GO:0071555">
    <property type="term" value="P:cell wall organization"/>
    <property type="evidence" value="ECO:0007669"/>
    <property type="project" value="UniProtKB-KW"/>
</dbReference>
<keyword evidence="5" id="KW-0328">Glycosyltransferase</keyword>
<evidence type="ECO:0000256" key="2">
    <source>
        <dbReference type="ARBA" id="ARBA00007739"/>
    </source>
</evidence>
<evidence type="ECO:0000256" key="10">
    <source>
        <dbReference type="ARBA" id="ARBA00023268"/>
    </source>
</evidence>
<feature type="domain" description="Glycosyl transferase family 51" evidence="16">
    <location>
        <begin position="89"/>
        <end position="264"/>
    </location>
</feature>
<dbReference type="Gene3D" id="3.40.710.10">
    <property type="entry name" value="DD-peptidase/beta-lactamase superfamily"/>
    <property type="match status" value="1"/>
</dbReference>
<evidence type="ECO:0000256" key="5">
    <source>
        <dbReference type="ARBA" id="ARBA00022676"/>
    </source>
</evidence>
<feature type="transmembrane region" description="Helical" evidence="14">
    <location>
        <begin position="44"/>
        <end position="65"/>
    </location>
</feature>
<evidence type="ECO:0000259" key="15">
    <source>
        <dbReference type="Pfam" id="PF00905"/>
    </source>
</evidence>
<evidence type="ECO:0000256" key="12">
    <source>
        <dbReference type="ARBA" id="ARBA00034000"/>
    </source>
</evidence>
<dbReference type="FunFam" id="1.10.3810.10:FF:000001">
    <property type="entry name" value="Penicillin-binding protein 1A"/>
    <property type="match status" value="1"/>
</dbReference>
<dbReference type="InterPro" id="IPR001460">
    <property type="entry name" value="PCN-bd_Tpept"/>
</dbReference>
<keyword evidence="9" id="KW-0573">Peptidoglycan synthesis</keyword>
<proteinExistence type="inferred from homology"/>
<dbReference type="InterPro" id="IPR050396">
    <property type="entry name" value="Glycosyltr_51/Transpeptidase"/>
</dbReference>
<keyword evidence="11" id="KW-0961">Cell wall biogenesis/degradation</keyword>
<comment type="similarity">
    <text evidence="2">In the N-terminal section; belongs to the glycosyltransferase 51 family.</text>
</comment>
<sequence length="669" mass="71981">MGPLGRRLGPVGRWLLRVGRRLAWEYPRPGRVGWRRWMPSWRQWLGGAAYLIIALVATTGIAFAMTDIPKNLNTFATQQVNVYYWADGTEMARTGPVDRQAVPLGQIPKPVQWDILAAENETFYSDDGVSPRGMMRAVYEMIKGGDTQGGSTITQQYVKNVYLNQQQTVTRKLTEAFIAIKLDSKLSKDQILDGYLNTSWFGRGTYGIERAARAYYGVDVSQLNVSQGAFLASLLKGAGMYDPAISPDNQQRAVTRWKWILDRMVVIHQLTPAQRAQYTTFPEPIQPRLQGGLTGQTGYLVDLATQYVTAHSSVDPRLFDLGGYQIYTTFQKRRVTALAASVKAASKGLDPAKRPADKDVSFGAATVAADGRILAVYGGPDYVKQGFDDANTATVPVGTAFTPLVYAAGLTDGVQLQPGGSRTPVSGTSVYDGDNKMPVQTPEGPYWNKDGQLVKINNDGGRSFGKVTLHQAVVDSINGPMAQLGMDVGLTQLRGTVEKFGLLPASMGEPVPVFPLGNSTPSAIRMADAYGAFPGEGRHVEPYSVSRLLFSGHDVGVDRPQPVQVMTADVAHEVDSALTESVASGAAQGARLPGVEVAGKAGTMLDATSGWFIGYTGQSVTAVTMFHADPNNGLMLPLTGVMGAPAAQPTSTVPTRIFARYTRATASLG</sequence>
<organism evidence="17 18">
    <name type="scientific">Streptacidiphilus pinicola</name>
    <dbReference type="NCBI Taxonomy" id="2219663"/>
    <lineage>
        <taxon>Bacteria</taxon>
        <taxon>Bacillati</taxon>
        <taxon>Actinomycetota</taxon>
        <taxon>Actinomycetes</taxon>
        <taxon>Kitasatosporales</taxon>
        <taxon>Streptomycetaceae</taxon>
        <taxon>Streptacidiphilus</taxon>
    </lineage>
</organism>
<dbReference type="SUPFAM" id="SSF53955">
    <property type="entry name" value="Lysozyme-like"/>
    <property type="match status" value="1"/>
</dbReference>